<gene>
    <name evidence="2" type="ORF">ABFB10_23075</name>
</gene>
<reference evidence="2 3" key="1">
    <citation type="submission" date="2024-05" db="EMBL/GenBank/DDBJ databases">
        <title>Genome sequence of Ponticoccus litoralis KCCM 90028.</title>
        <authorList>
            <person name="Kim J.M."/>
            <person name="Lee J.K."/>
            <person name="Choi B.J."/>
            <person name="Bayburt H."/>
            <person name="Baek J.H."/>
            <person name="Jeon C.O."/>
        </authorList>
    </citation>
    <scope>NUCLEOTIDE SEQUENCE [LARGE SCALE GENOMIC DNA]</scope>
    <source>
        <strain evidence="2 3">KCCM 90028</strain>
    </source>
</reference>
<accession>A0AAW9SWG5</accession>
<comment type="caution">
    <text evidence="2">The sequence shown here is derived from an EMBL/GenBank/DDBJ whole genome shotgun (WGS) entry which is preliminary data.</text>
</comment>
<dbReference type="RefSeq" id="WP_347168531.1">
    <property type="nucleotide sequence ID" value="NZ_JBDNCH010000004.1"/>
</dbReference>
<name>A0AAW9SWG5_9RHOB</name>
<dbReference type="InterPro" id="IPR041916">
    <property type="entry name" value="Anti_sigma_zinc_sf"/>
</dbReference>
<dbReference type="EMBL" id="JBDNCH010000004">
    <property type="protein sequence ID" value="MEN9063453.1"/>
    <property type="molecule type" value="Genomic_DNA"/>
</dbReference>
<evidence type="ECO:0000259" key="1">
    <source>
        <dbReference type="Pfam" id="PF13490"/>
    </source>
</evidence>
<dbReference type="Pfam" id="PF13490">
    <property type="entry name" value="zf-HC2"/>
    <property type="match status" value="1"/>
</dbReference>
<organism evidence="2 3">
    <name type="scientific">Ponticoccus litoralis</name>
    <dbReference type="NCBI Taxonomy" id="422297"/>
    <lineage>
        <taxon>Bacteria</taxon>
        <taxon>Pseudomonadati</taxon>
        <taxon>Pseudomonadota</taxon>
        <taxon>Alphaproteobacteria</taxon>
        <taxon>Rhodobacterales</taxon>
        <taxon>Roseobacteraceae</taxon>
        <taxon>Ponticoccus</taxon>
    </lineage>
</organism>
<evidence type="ECO:0000313" key="3">
    <source>
        <dbReference type="Proteomes" id="UP001428774"/>
    </source>
</evidence>
<feature type="domain" description="Putative zinc-finger" evidence="1">
    <location>
        <begin position="9"/>
        <end position="32"/>
    </location>
</feature>
<keyword evidence="3" id="KW-1185">Reference proteome</keyword>
<evidence type="ECO:0000313" key="2">
    <source>
        <dbReference type="EMBL" id="MEN9063453.1"/>
    </source>
</evidence>
<proteinExistence type="predicted"/>
<dbReference type="InterPro" id="IPR027383">
    <property type="entry name" value="Znf_put"/>
</dbReference>
<protein>
    <submittedName>
        <fullName evidence="2">Zf-HC2 domain-containing protein</fullName>
    </submittedName>
</protein>
<dbReference type="Gene3D" id="1.10.10.1320">
    <property type="entry name" value="Anti-sigma factor, zinc-finger domain"/>
    <property type="match status" value="1"/>
</dbReference>
<dbReference type="Proteomes" id="UP001428774">
    <property type="component" value="Unassembled WGS sequence"/>
</dbReference>
<sequence>MAEPKLTDEILMAYADGELDASTARAVEAAIETDPEVAERVALFGDTARVLKQAAQARPEPPCPTR</sequence>
<dbReference type="AlphaFoldDB" id="A0AAW9SWG5"/>